<dbReference type="GO" id="GO:0043565">
    <property type="term" value="F:sequence-specific DNA binding"/>
    <property type="evidence" value="ECO:0007669"/>
    <property type="project" value="InterPro"/>
</dbReference>
<dbReference type="Pfam" id="PF12833">
    <property type="entry name" value="HTH_18"/>
    <property type="match status" value="1"/>
</dbReference>
<sequence>MQAVTLKDYKQRVLRVLDYIQAHLDEPLPVDALANVACLSPYHFHRVFTGMTGETMHALVRRLRLERAAWQLNCRSDGILEVALAAGYESHEAFSRAFARAYTQSPSAFRRLRLRNYALPARSRIHYEAESHRVDFRSVPYRPFAMKVSIQTLPARRVACVRHVGPYATCGLAWDQLTSALGATGDLGPGTQMMGISYDDPDNTPPEALRYDAAITVTDDFEPPVGITVREVTGGEYAVLTHQGSYRDLGRSYRHLMGTWLPRSGRELADTPCFEIYLTDPDSTAAADLLTDIHAPLIPLTP</sequence>
<feature type="domain" description="HTH araC/xylS-type" evidence="3">
    <location>
        <begin position="14"/>
        <end position="112"/>
    </location>
</feature>
<dbReference type="Gene3D" id="3.20.80.10">
    <property type="entry name" value="Regulatory factor, effector binding domain"/>
    <property type="match status" value="1"/>
</dbReference>
<evidence type="ECO:0000313" key="4">
    <source>
        <dbReference type="EMBL" id="WED66509.1"/>
    </source>
</evidence>
<dbReference type="PANTHER" id="PTHR40055:SF1">
    <property type="entry name" value="TRANSCRIPTIONAL REGULATOR YGIV-RELATED"/>
    <property type="match status" value="1"/>
</dbReference>
<reference evidence="4" key="1">
    <citation type="submission" date="2023-03" db="EMBL/GenBank/DDBJ databases">
        <title>Lomoglobus Profundus gen. nov., sp. nov., a novel member of the phylum Verrucomicrobia, isolated from deep-marine sediment of South China Sea.</title>
        <authorList>
            <person name="Ahmad T."/>
            <person name="Ishaq S.E."/>
            <person name="Wang F."/>
        </authorList>
    </citation>
    <scope>NUCLEOTIDE SEQUENCE</scope>
    <source>
        <strain evidence="4">LMO-M01</strain>
    </source>
</reference>
<dbReference type="SUPFAM" id="SSF46689">
    <property type="entry name" value="Homeodomain-like"/>
    <property type="match status" value="2"/>
</dbReference>
<accession>A0AAF0I424</accession>
<dbReference type="Gene3D" id="1.10.10.60">
    <property type="entry name" value="Homeodomain-like"/>
    <property type="match status" value="2"/>
</dbReference>
<keyword evidence="1" id="KW-0805">Transcription regulation</keyword>
<keyword evidence="5" id="KW-1185">Reference proteome</keyword>
<dbReference type="SMART" id="SM00342">
    <property type="entry name" value="HTH_ARAC"/>
    <property type="match status" value="1"/>
</dbReference>
<evidence type="ECO:0000259" key="3">
    <source>
        <dbReference type="PROSITE" id="PS01124"/>
    </source>
</evidence>
<dbReference type="AlphaFoldDB" id="A0AAF0I424"/>
<evidence type="ECO:0000313" key="5">
    <source>
        <dbReference type="Proteomes" id="UP001218638"/>
    </source>
</evidence>
<dbReference type="InterPro" id="IPR011256">
    <property type="entry name" value="Reg_factor_effector_dom_sf"/>
</dbReference>
<proteinExistence type="predicted"/>
<evidence type="ECO:0000256" key="1">
    <source>
        <dbReference type="ARBA" id="ARBA00023015"/>
    </source>
</evidence>
<protein>
    <submittedName>
        <fullName evidence="4">AraC family transcriptional regulator</fullName>
    </submittedName>
</protein>
<dbReference type="KEGG" id="slom:PXH66_06560"/>
<dbReference type="InterPro" id="IPR009057">
    <property type="entry name" value="Homeodomain-like_sf"/>
</dbReference>
<dbReference type="PROSITE" id="PS01124">
    <property type="entry name" value="HTH_ARAC_FAMILY_2"/>
    <property type="match status" value="1"/>
</dbReference>
<dbReference type="InterPro" id="IPR010499">
    <property type="entry name" value="AraC_E-bd"/>
</dbReference>
<dbReference type="GO" id="GO:0003700">
    <property type="term" value="F:DNA-binding transcription factor activity"/>
    <property type="evidence" value="ECO:0007669"/>
    <property type="project" value="InterPro"/>
</dbReference>
<gene>
    <name evidence="4" type="ORF">PXH66_06560</name>
</gene>
<keyword evidence="2" id="KW-0804">Transcription</keyword>
<dbReference type="SMART" id="SM00871">
    <property type="entry name" value="AraC_E_bind"/>
    <property type="match status" value="1"/>
</dbReference>
<dbReference type="EMBL" id="CP119075">
    <property type="protein sequence ID" value="WED66509.1"/>
    <property type="molecule type" value="Genomic_DNA"/>
</dbReference>
<name>A0AAF0I424_9BACT</name>
<dbReference type="SUPFAM" id="SSF55136">
    <property type="entry name" value="Probable bacterial effector-binding domain"/>
    <property type="match status" value="1"/>
</dbReference>
<organism evidence="4 5">
    <name type="scientific">Synoicihabitans lomoniglobus</name>
    <dbReference type="NCBI Taxonomy" id="2909285"/>
    <lineage>
        <taxon>Bacteria</taxon>
        <taxon>Pseudomonadati</taxon>
        <taxon>Verrucomicrobiota</taxon>
        <taxon>Opitutia</taxon>
        <taxon>Opitutales</taxon>
        <taxon>Opitutaceae</taxon>
        <taxon>Synoicihabitans</taxon>
    </lineage>
</organism>
<dbReference type="InterPro" id="IPR050908">
    <property type="entry name" value="SmbC-like"/>
</dbReference>
<dbReference type="InterPro" id="IPR029442">
    <property type="entry name" value="GyrI-like"/>
</dbReference>
<dbReference type="InterPro" id="IPR018060">
    <property type="entry name" value="HTH_AraC"/>
</dbReference>
<dbReference type="Pfam" id="PF06445">
    <property type="entry name" value="GyrI-like"/>
    <property type="match status" value="1"/>
</dbReference>
<evidence type="ECO:0000256" key="2">
    <source>
        <dbReference type="ARBA" id="ARBA00023163"/>
    </source>
</evidence>
<dbReference type="RefSeq" id="WP_330929045.1">
    <property type="nucleotide sequence ID" value="NZ_CP119075.1"/>
</dbReference>
<dbReference type="PANTHER" id="PTHR40055">
    <property type="entry name" value="TRANSCRIPTIONAL REGULATOR YGIV-RELATED"/>
    <property type="match status" value="1"/>
</dbReference>
<dbReference type="Proteomes" id="UP001218638">
    <property type="component" value="Chromosome"/>
</dbReference>